<dbReference type="STRING" id="1396821.SAMN05444515_101428"/>
<dbReference type="InterPro" id="IPR029479">
    <property type="entry name" value="Nitroreductase"/>
</dbReference>
<dbReference type="GO" id="GO:0102919">
    <property type="term" value="F:5,6-dimethylbenzimidazole synthase activity"/>
    <property type="evidence" value="ECO:0007669"/>
    <property type="project" value="UniProtKB-EC"/>
</dbReference>
<dbReference type="InterPro" id="IPR012825">
    <property type="entry name" value="BluB"/>
</dbReference>
<dbReference type="EMBL" id="FOAA01000001">
    <property type="protein sequence ID" value="SEK32921.1"/>
    <property type="molecule type" value="Genomic_DNA"/>
</dbReference>
<proteinExistence type="inferred from homology"/>
<evidence type="ECO:0000256" key="2">
    <source>
        <dbReference type="ARBA" id="ARBA00022630"/>
    </source>
</evidence>
<evidence type="ECO:0000256" key="8">
    <source>
        <dbReference type="ARBA" id="ARBA00051314"/>
    </source>
</evidence>
<dbReference type="Gene3D" id="3.40.109.10">
    <property type="entry name" value="NADH Oxidase"/>
    <property type="match status" value="1"/>
</dbReference>
<protein>
    <recommendedName>
        <fullName evidence="11">5,6-dimethylbenzimidazole synthase</fullName>
        <ecNumber evidence="10">1.13.11.79</ecNumber>
    </recommendedName>
</protein>
<dbReference type="SUPFAM" id="SSF55469">
    <property type="entry name" value="FMN-dependent nitroreductase-like"/>
    <property type="match status" value="1"/>
</dbReference>
<accession>A0A1H7G472</accession>
<dbReference type="GO" id="GO:0009236">
    <property type="term" value="P:cobalamin biosynthetic process"/>
    <property type="evidence" value="ECO:0007669"/>
    <property type="project" value="UniProtKB-ARBA"/>
</dbReference>
<keyword evidence="2" id="KW-0285">Flavoprotein</keyword>
<keyword evidence="4" id="KW-0547">Nucleotide-binding</keyword>
<dbReference type="NCBIfam" id="TIGR02476">
    <property type="entry name" value="BluB"/>
    <property type="match status" value="1"/>
</dbReference>
<keyword evidence="3" id="KW-0288">FMN</keyword>
<dbReference type="InterPro" id="IPR000415">
    <property type="entry name" value="Nitroreductase-like"/>
</dbReference>
<dbReference type="PANTHER" id="PTHR23026">
    <property type="entry name" value="NADPH NITROREDUCTASE"/>
    <property type="match status" value="1"/>
</dbReference>
<dbReference type="Proteomes" id="UP000199256">
    <property type="component" value="Unassembled WGS sequence"/>
</dbReference>
<gene>
    <name evidence="13" type="ORF">SAMN05444515_101428</name>
</gene>
<dbReference type="FunFam" id="3.40.109.10:FF:000013">
    <property type="entry name" value="5,6-dimethylbenzimidazole synthase"/>
    <property type="match status" value="1"/>
</dbReference>
<dbReference type="InterPro" id="IPR050627">
    <property type="entry name" value="Nitroreductase/BluB"/>
</dbReference>
<evidence type="ECO:0000256" key="11">
    <source>
        <dbReference type="ARBA" id="ARBA00068702"/>
    </source>
</evidence>
<evidence type="ECO:0000256" key="4">
    <source>
        <dbReference type="ARBA" id="ARBA00022741"/>
    </source>
</evidence>
<name>A0A1H7G472_9GAMM</name>
<dbReference type="AlphaFoldDB" id="A0A1H7G472"/>
<keyword evidence="7" id="KW-0520">NAD</keyword>
<dbReference type="CDD" id="cd02145">
    <property type="entry name" value="BluB"/>
    <property type="match status" value="1"/>
</dbReference>
<keyword evidence="6" id="KW-0560">Oxidoreductase</keyword>
<evidence type="ECO:0000256" key="7">
    <source>
        <dbReference type="ARBA" id="ARBA00023027"/>
    </source>
</evidence>
<dbReference type="RefSeq" id="WP_090250207.1">
    <property type="nucleotide sequence ID" value="NZ_FOAA01000001.1"/>
</dbReference>
<comment type="similarity">
    <text evidence="9">Belongs to the BluB family.</text>
</comment>
<dbReference type="PANTHER" id="PTHR23026:SF90">
    <property type="entry name" value="IODOTYROSINE DEIODINASE 1"/>
    <property type="match status" value="1"/>
</dbReference>
<dbReference type="GO" id="GO:0000166">
    <property type="term" value="F:nucleotide binding"/>
    <property type="evidence" value="ECO:0007669"/>
    <property type="project" value="UniProtKB-KW"/>
</dbReference>
<comment type="subunit">
    <text evidence="1">Homooctamer.</text>
</comment>
<reference evidence="14" key="1">
    <citation type="submission" date="2016-10" db="EMBL/GenBank/DDBJ databases">
        <authorList>
            <person name="Varghese N."/>
            <person name="Submissions S."/>
        </authorList>
    </citation>
    <scope>NUCLEOTIDE SEQUENCE [LARGE SCALE GENOMIC DNA]</scope>
    <source>
        <strain evidence="14">DSM 241</strain>
    </source>
</reference>
<evidence type="ECO:0000256" key="6">
    <source>
        <dbReference type="ARBA" id="ARBA00023002"/>
    </source>
</evidence>
<evidence type="ECO:0000313" key="13">
    <source>
        <dbReference type="EMBL" id="SEK32921.1"/>
    </source>
</evidence>
<dbReference type="OrthoDB" id="9773807at2"/>
<feature type="domain" description="Nitroreductase" evidence="12">
    <location>
        <begin position="28"/>
        <end position="192"/>
    </location>
</feature>
<keyword evidence="5" id="KW-0521">NADP</keyword>
<evidence type="ECO:0000259" key="12">
    <source>
        <dbReference type="Pfam" id="PF00881"/>
    </source>
</evidence>
<organism evidence="13 14">
    <name type="scientific">Ectothiorhodospira marina</name>
    <dbReference type="NCBI Taxonomy" id="1396821"/>
    <lineage>
        <taxon>Bacteria</taxon>
        <taxon>Pseudomonadati</taxon>
        <taxon>Pseudomonadota</taxon>
        <taxon>Gammaproteobacteria</taxon>
        <taxon>Chromatiales</taxon>
        <taxon>Ectothiorhodospiraceae</taxon>
        <taxon>Ectothiorhodospira</taxon>
    </lineage>
</organism>
<evidence type="ECO:0000256" key="3">
    <source>
        <dbReference type="ARBA" id="ARBA00022643"/>
    </source>
</evidence>
<dbReference type="Pfam" id="PF00881">
    <property type="entry name" value="Nitroreductase"/>
    <property type="match status" value="1"/>
</dbReference>
<dbReference type="EC" id="1.13.11.79" evidence="10"/>
<comment type="catalytic activity">
    <reaction evidence="8">
        <text>FMNH2 + O2 = dialurate + 5,6-dimethylbenzimidazole + D-erythrose 4-phosphate + H(+)</text>
        <dbReference type="Rhea" id="RHEA:27345"/>
        <dbReference type="ChEBI" id="CHEBI:15378"/>
        <dbReference type="ChEBI" id="CHEBI:15379"/>
        <dbReference type="ChEBI" id="CHEBI:15890"/>
        <dbReference type="ChEBI" id="CHEBI:16897"/>
        <dbReference type="ChEBI" id="CHEBI:57618"/>
        <dbReference type="ChEBI" id="CHEBI:140629"/>
        <dbReference type="EC" id="1.13.11.79"/>
    </reaction>
</comment>
<evidence type="ECO:0000256" key="10">
    <source>
        <dbReference type="ARBA" id="ARBA00066311"/>
    </source>
</evidence>
<evidence type="ECO:0000256" key="9">
    <source>
        <dbReference type="ARBA" id="ARBA00061097"/>
    </source>
</evidence>
<keyword evidence="14" id="KW-1185">Reference proteome</keyword>
<evidence type="ECO:0000256" key="1">
    <source>
        <dbReference type="ARBA" id="ARBA00011823"/>
    </source>
</evidence>
<evidence type="ECO:0000256" key="5">
    <source>
        <dbReference type="ARBA" id="ARBA00022857"/>
    </source>
</evidence>
<evidence type="ECO:0000313" key="14">
    <source>
        <dbReference type="Proteomes" id="UP000199256"/>
    </source>
</evidence>
<sequence length="250" mass="28158">MQAGDSNHEPHRFTQAEREAIYRNMLCRRDVRGQFLPDPVPDDMLARILTAAHFAPSVGYMQPWSFVVVKDPQIKDRAHQAFTRANEEAAGMFEGEKQETYRSLRLEGILDAPINLCITCDRERAGPVVIGRTHDHRMDLYSVVCAVQNLWLAARSEGLGVGWVSIFRPEDIREVLNLPDEIVPVAYLCIGRVSHFHDKPELEAAGWRPRLPLEQLIHVDGWGHAPAPNDNLVKAVQACQAKASRSEVPL</sequence>